<protein>
    <submittedName>
        <fullName evidence="2">Uncharacterized protein</fullName>
    </submittedName>
</protein>
<reference evidence="3" key="1">
    <citation type="submission" date="2016-10" db="EMBL/GenBank/DDBJ databases">
        <authorList>
            <person name="Varghese N."/>
            <person name="Submissions S."/>
        </authorList>
    </citation>
    <scope>NUCLEOTIDE SEQUENCE [LARGE SCALE GENOMIC DNA]</scope>
    <source>
        <strain evidence="3">IBRC-M 10043</strain>
    </source>
</reference>
<dbReference type="RefSeq" id="WP_092662157.1">
    <property type="nucleotide sequence ID" value="NZ_FOCX01000017.1"/>
</dbReference>
<organism evidence="2 3">
    <name type="scientific">Halorientalis persicus</name>
    <dbReference type="NCBI Taxonomy" id="1367881"/>
    <lineage>
        <taxon>Archaea</taxon>
        <taxon>Methanobacteriati</taxon>
        <taxon>Methanobacteriota</taxon>
        <taxon>Stenosarchaea group</taxon>
        <taxon>Halobacteria</taxon>
        <taxon>Halobacteriales</taxon>
        <taxon>Haloarculaceae</taxon>
        <taxon>Halorientalis</taxon>
    </lineage>
</organism>
<feature type="region of interest" description="Disordered" evidence="1">
    <location>
        <begin position="79"/>
        <end position="108"/>
    </location>
</feature>
<sequence length="108" mass="12080">MPDQLHDRSDARLETRRNRERRKDATVELPFNERVTVECPGCGETFELTIATGDPAQTTPSWGGCTTWDCDAFLKFEWDGTHQDPERETEETESAQTGLDQFAGGASA</sequence>
<evidence type="ECO:0000313" key="2">
    <source>
        <dbReference type="EMBL" id="SEO72440.1"/>
    </source>
</evidence>
<keyword evidence="3" id="KW-1185">Reference proteome</keyword>
<dbReference type="AlphaFoldDB" id="A0A1H8S1A5"/>
<proteinExistence type="predicted"/>
<feature type="region of interest" description="Disordered" evidence="1">
    <location>
        <begin position="1"/>
        <end position="23"/>
    </location>
</feature>
<accession>A0A1H8S1A5</accession>
<evidence type="ECO:0000313" key="3">
    <source>
        <dbReference type="Proteomes" id="UP000198775"/>
    </source>
</evidence>
<gene>
    <name evidence="2" type="ORF">SAMN05216388_1017112</name>
</gene>
<name>A0A1H8S1A5_9EURY</name>
<dbReference type="Proteomes" id="UP000198775">
    <property type="component" value="Unassembled WGS sequence"/>
</dbReference>
<evidence type="ECO:0000256" key="1">
    <source>
        <dbReference type="SAM" id="MobiDB-lite"/>
    </source>
</evidence>
<dbReference type="EMBL" id="FOCX01000017">
    <property type="protein sequence ID" value="SEO72440.1"/>
    <property type="molecule type" value="Genomic_DNA"/>
</dbReference>
<dbReference type="OrthoDB" id="351229at2157"/>